<keyword evidence="6 7" id="KW-0472">Membrane</keyword>
<keyword evidence="5 7" id="KW-1133">Transmembrane helix</keyword>
<dbReference type="EMBL" id="DSFC01000077">
    <property type="protein sequence ID" value="HEV09033.1"/>
    <property type="molecule type" value="Genomic_DNA"/>
</dbReference>
<feature type="transmembrane region" description="Helical" evidence="7">
    <location>
        <begin position="52"/>
        <end position="69"/>
    </location>
</feature>
<feature type="transmembrane region" description="Helical" evidence="7">
    <location>
        <begin position="213"/>
        <end position="246"/>
    </location>
</feature>
<dbReference type="AlphaFoldDB" id="A0A832D9Q9"/>
<evidence type="ECO:0000313" key="9">
    <source>
        <dbReference type="EMBL" id="HEV09033.1"/>
    </source>
</evidence>
<protein>
    <submittedName>
        <fullName evidence="9">Cation:proton antiporter</fullName>
    </submittedName>
</protein>
<comment type="subcellular location">
    <subcellularLocation>
        <location evidence="1">Membrane</location>
        <topology evidence="1">Multi-pass membrane protein</topology>
    </subcellularLocation>
</comment>
<dbReference type="PANTHER" id="PTHR42751:SF3">
    <property type="entry name" value="SODIUM_GLUTAMATE SYMPORTER"/>
    <property type="match status" value="1"/>
</dbReference>
<comment type="caution">
    <text evidence="9">The sequence shown here is derived from an EMBL/GenBank/DDBJ whole genome shotgun (WGS) entry which is preliminary data.</text>
</comment>
<dbReference type="InterPro" id="IPR006153">
    <property type="entry name" value="Cation/H_exchanger_TM"/>
</dbReference>
<organism evidence="9">
    <name type="scientific">Sulfurihydrogenibium azorense</name>
    <dbReference type="NCBI Taxonomy" id="309806"/>
    <lineage>
        <taxon>Bacteria</taxon>
        <taxon>Pseudomonadati</taxon>
        <taxon>Aquificota</taxon>
        <taxon>Aquificia</taxon>
        <taxon>Aquificales</taxon>
        <taxon>Hydrogenothermaceae</taxon>
        <taxon>Sulfurihydrogenibium</taxon>
    </lineage>
</organism>
<keyword evidence="4 7" id="KW-0812">Transmembrane</keyword>
<feature type="transmembrane region" description="Helical" evidence="7">
    <location>
        <begin position="290"/>
        <end position="310"/>
    </location>
</feature>
<feature type="domain" description="Cation/H+ exchanger transmembrane" evidence="8">
    <location>
        <begin position="14"/>
        <end position="350"/>
    </location>
</feature>
<sequence>MEKFLLVLGLSTFLLFVLGALSRSFKIPTIIAFILAGIFAGRFIHEDITLERLSYIGIVLLFFYLGLEFNIARAVNVSKNIWAVGILDLVLNFGVMTLFLKILGFDTAIAFLGGAIAYASSSAITSKVIVDEKRIANPETEMILGLMVFEDIIAPIMLAVLTGVFSGEDLEVVTFGIILLKVLAVFSLIILISMTMKDKIGAFIEKFLNEDIFILFVFGILISFAGFTSFMGLSEALGAFLIGMLISETGKSEDVEKVLFSVRDLAVAIFFFVFGSNIVFDQNFFNAKNLIILISMIFLSIVGKILTGYIGGKFYGLSNRASLIAGLSIVSRGEFSIVISKFAPSTYVPLFGIYTFTMAFIGTFFIQYAPKLAKLVFKPKTKKGGKKVYEY</sequence>
<keyword evidence="3" id="KW-0813">Transport</keyword>
<comment type="similarity">
    <text evidence="2">Belongs to the monovalent cation:proton antiporter 2 (CPA2) transporter (TC 2.A.37) family.</text>
</comment>
<accession>A0A832D9Q9</accession>
<name>A0A832D9Q9_9AQUI</name>
<evidence type="ECO:0000256" key="3">
    <source>
        <dbReference type="ARBA" id="ARBA00022448"/>
    </source>
</evidence>
<feature type="transmembrane region" description="Helical" evidence="7">
    <location>
        <begin position="351"/>
        <end position="370"/>
    </location>
</feature>
<dbReference type="PANTHER" id="PTHR42751">
    <property type="entry name" value="SODIUM/HYDROGEN EXCHANGER FAMILY/TRKA DOMAIN PROTEIN"/>
    <property type="match status" value="1"/>
</dbReference>
<evidence type="ECO:0000256" key="4">
    <source>
        <dbReference type="ARBA" id="ARBA00022692"/>
    </source>
</evidence>
<reference evidence="9" key="1">
    <citation type="journal article" date="2020" name="mSystems">
        <title>Genome- and Community-Level Interaction Insights into Carbon Utilization and Element Cycling Functions of Hydrothermarchaeota in Hydrothermal Sediment.</title>
        <authorList>
            <person name="Zhou Z."/>
            <person name="Liu Y."/>
            <person name="Xu W."/>
            <person name="Pan J."/>
            <person name="Luo Z.H."/>
            <person name="Li M."/>
        </authorList>
    </citation>
    <scope>NUCLEOTIDE SEQUENCE [LARGE SCALE GENOMIC DNA]</scope>
    <source>
        <strain evidence="9">SpSt-1257</strain>
    </source>
</reference>
<dbReference type="GO" id="GO:1902600">
    <property type="term" value="P:proton transmembrane transport"/>
    <property type="evidence" value="ECO:0007669"/>
    <property type="project" value="InterPro"/>
</dbReference>
<evidence type="ECO:0000256" key="5">
    <source>
        <dbReference type="ARBA" id="ARBA00022989"/>
    </source>
</evidence>
<feature type="transmembrane region" description="Helical" evidence="7">
    <location>
        <begin position="172"/>
        <end position="192"/>
    </location>
</feature>
<dbReference type="Gene3D" id="1.20.1530.20">
    <property type="match status" value="1"/>
</dbReference>
<gene>
    <name evidence="9" type="ORF">ENO34_01385</name>
</gene>
<dbReference type="InterPro" id="IPR038770">
    <property type="entry name" value="Na+/solute_symporter_sf"/>
</dbReference>
<feature type="transmembrane region" description="Helical" evidence="7">
    <location>
        <begin position="142"/>
        <end position="166"/>
    </location>
</feature>
<evidence type="ECO:0000256" key="2">
    <source>
        <dbReference type="ARBA" id="ARBA00005551"/>
    </source>
</evidence>
<evidence type="ECO:0000256" key="1">
    <source>
        <dbReference type="ARBA" id="ARBA00004141"/>
    </source>
</evidence>
<feature type="transmembrane region" description="Helical" evidence="7">
    <location>
        <begin position="109"/>
        <end position="130"/>
    </location>
</feature>
<proteinExistence type="inferred from homology"/>
<dbReference type="Pfam" id="PF00999">
    <property type="entry name" value="Na_H_Exchanger"/>
    <property type="match status" value="1"/>
</dbReference>
<evidence type="ECO:0000256" key="7">
    <source>
        <dbReference type="SAM" id="Phobius"/>
    </source>
</evidence>
<feature type="transmembrane region" description="Helical" evidence="7">
    <location>
        <begin position="258"/>
        <end position="278"/>
    </location>
</feature>
<dbReference type="Proteomes" id="UP000885621">
    <property type="component" value="Unassembled WGS sequence"/>
</dbReference>
<evidence type="ECO:0000256" key="6">
    <source>
        <dbReference type="ARBA" id="ARBA00023136"/>
    </source>
</evidence>
<dbReference type="GO" id="GO:0016020">
    <property type="term" value="C:membrane"/>
    <property type="evidence" value="ECO:0007669"/>
    <property type="project" value="UniProtKB-SubCell"/>
</dbReference>
<feature type="transmembrane region" description="Helical" evidence="7">
    <location>
        <begin position="81"/>
        <end position="103"/>
    </location>
</feature>
<evidence type="ECO:0000259" key="8">
    <source>
        <dbReference type="Pfam" id="PF00999"/>
    </source>
</evidence>
<dbReference type="GO" id="GO:0015297">
    <property type="term" value="F:antiporter activity"/>
    <property type="evidence" value="ECO:0007669"/>
    <property type="project" value="InterPro"/>
</dbReference>